<dbReference type="PANTHER" id="PTHR35596">
    <property type="entry name" value="DUF2263 DOMAIN-CONTAINING PROTEIN"/>
    <property type="match status" value="1"/>
</dbReference>
<evidence type="ECO:0000256" key="1">
    <source>
        <dbReference type="SAM" id="MobiDB-lite"/>
    </source>
</evidence>
<dbReference type="Pfam" id="PF10021">
    <property type="entry name" value="PARG_cat_microb"/>
    <property type="match status" value="1"/>
</dbReference>
<dbReference type="AlphaFoldDB" id="A0A090MCL7"/>
<dbReference type="InterPro" id="IPR012664">
    <property type="entry name" value="CHP02452"/>
</dbReference>
<feature type="region of interest" description="Disordered" evidence="1">
    <location>
        <begin position="18"/>
        <end position="57"/>
    </location>
</feature>
<feature type="compositionally biased region" description="Low complexity" evidence="1">
    <location>
        <begin position="26"/>
        <end position="35"/>
    </location>
</feature>
<proteinExistence type="predicted"/>
<dbReference type="EMBL" id="CBMI010002307">
    <property type="protein sequence ID" value="CEG04883.1"/>
    <property type="molecule type" value="Genomic_DNA"/>
</dbReference>
<dbReference type="PANTHER" id="PTHR35596:SF1">
    <property type="entry name" value="MICROBIAL-TYPE PARG CATALYTIC DOMAIN-CONTAINING PROTEIN"/>
    <property type="match status" value="1"/>
</dbReference>
<sequence>MPPDSNFRQWTLDSWISRRSPSRPVASTSSQASAAGQRPPRQLPSSHYSPYATDRRTDPYRRGTALAAVAQETLAALPNILAQLPHIDATRSERHYYTSLAPLNAVYCPRRSPARIRVVNDDTFNAAINLAAAKGPGSGRVAVLNMASHVSPGGGWLKGARAQEEALCYRSSLALSLHRRYFPWKQRMGLYTRDVVIIRSDQDSGHHLLTPHTPPANLPVVSVLSIAALKLPPLADIVKTVRGHPVTRTVFAKDSDRELTKLKMRLCLRMAAHRRHRLLVLGALGCGAFQNPPREIARCWLEVLKEPEFQGGWWEEIWFAVFDKRGEGNLEIFEEILDGVSV</sequence>
<protein>
    <submittedName>
        <fullName evidence="3">WGS project CBMI000000000 data, contig CS3069_c002309</fullName>
    </submittedName>
</protein>
<evidence type="ECO:0000313" key="3">
    <source>
        <dbReference type="EMBL" id="CEG04883.1"/>
    </source>
</evidence>
<accession>A0A090MCL7</accession>
<dbReference type="InterPro" id="IPR019261">
    <property type="entry name" value="PARG_cat_microbial"/>
</dbReference>
<dbReference type="InterPro" id="IPR043472">
    <property type="entry name" value="Macro_dom-like"/>
</dbReference>
<name>A0A090MCL7_9HYPO</name>
<organism evidence="3">
    <name type="scientific">Fusarium clavum</name>
    <dbReference type="NCBI Taxonomy" id="2594811"/>
    <lineage>
        <taxon>Eukaryota</taxon>
        <taxon>Fungi</taxon>
        <taxon>Dikarya</taxon>
        <taxon>Ascomycota</taxon>
        <taxon>Pezizomycotina</taxon>
        <taxon>Sordariomycetes</taxon>
        <taxon>Hypocreomycetidae</taxon>
        <taxon>Hypocreales</taxon>
        <taxon>Nectriaceae</taxon>
        <taxon>Fusarium</taxon>
        <taxon>Fusarium incarnatum-equiseti species complex</taxon>
    </lineage>
</organism>
<feature type="domain" description="Microbial-type PARG catalytic" evidence="2">
    <location>
        <begin position="90"/>
        <end position="192"/>
    </location>
</feature>
<evidence type="ECO:0000259" key="2">
    <source>
        <dbReference type="Pfam" id="PF10021"/>
    </source>
</evidence>
<gene>
    <name evidence="3" type="ORF">BN850_0080250</name>
</gene>
<dbReference type="NCBIfam" id="TIGR02452">
    <property type="entry name" value="TIGR02452 family protein"/>
    <property type="match status" value="1"/>
</dbReference>
<comment type="caution">
    <text evidence="3">The sequence shown here is derived from an EMBL/GenBank/DDBJ whole genome shotgun (WGS) entry which is preliminary data.</text>
</comment>
<reference evidence="3" key="1">
    <citation type="submission" date="2013-05" db="EMBL/GenBank/DDBJ databases">
        <title>Draft genome sequences of six wheat associated Fusarium spp. isolates.</title>
        <authorList>
            <person name="Moolhuijzen P.M."/>
            <person name="Manners J.M."/>
            <person name="Wilcox S."/>
            <person name="Bellgard M.I."/>
            <person name="Gardiner D.M."/>
        </authorList>
    </citation>
    <scope>NUCLEOTIDE SEQUENCE</scope>
    <source>
        <strain evidence="3">CS3069</strain>
    </source>
</reference>
<dbReference type="Gene3D" id="3.40.220.10">
    <property type="entry name" value="Leucine Aminopeptidase, subunit E, domain 1"/>
    <property type="match status" value="1"/>
</dbReference>
<dbReference type="SUPFAM" id="SSF52949">
    <property type="entry name" value="Macro domain-like"/>
    <property type="match status" value="1"/>
</dbReference>